<evidence type="ECO:0000313" key="7">
    <source>
        <dbReference type="EMBL" id="MBB5119298.1"/>
    </source>
</evidence>
<evidence type="ECO:0000256" key="3">
    <source>
        <dbReference type="ARBA" id="ARBA00018569"/>
    </source>
</evidence>
<evidence type="ECO:0000313" key="8">
    <source>
        <dbReference type="Proteomes" id="UP000528608"/>
    </source>
</evidence>
<feature type="domain" description="NAD-dependent epimerase/dehydratase" evidence="6">
    <location>
        <begin position="15"/>
        <end position="98"/>
    </location>
</feature>
<accession>A0A7W8F157</accession>
<evidence type="ECO:0000259" key="6">
    <source>
        <dbReference type="Pfam" id="PF01370"/>
    </source>
</evidence>
<dbReference type="PANTHER" id="PTHR43725">
    <property type="entry name" value="UDP-GLUCOSE 4-EPIMERASE"/>
    <property type="match status" value="1"/>
</dbReference>
<dbReference type="Proteomes" id="UP000528608">
    <property type="component" value="Unassembled WGS sequence"/>
</dbReference>
<dbReference type="SUPFAM" id="SSF51735">
    <property type="entry name" value="NAD(P)-binding Rossmann-fold domains"/>
    <property type="match status" value="1"/>
</dbReference>
<evidence type="ECO:0000256" key="1">
    <source>
        <dbReference type="ARBA" id="ARBA00004947"/>
    </source>
</evidence>
<dbReference type="InterPro" id="IPR001509">
    <property type="entry name" value="Epimerase_deHydtase"/>
</dbReference>
<dbReference type="Gene3D" id="3.90.25.10">
    <property type="entry name" value="UDP-galactose 4-epimerase, domain 1"/>
    <property type="match status" value="1"/>
</dbReference>
<evidence type="ECO:0000256" key="5">
    <source>
        <dbReference type="ARBA" id="ARBA00033067"/>
    </source>
</evidence>
<evidence type="ECO:0000256" key="2">
    <source>
        <dbReference type="ARBA" id="ARBA00007637"/>
    </source>
</evidence>
<comment type="caution">
    <text evidence="7">The sequence shown here is derived from an EMBL/GenBank/DDBJ whole genome shotgun (WGS) entry which is preliminary data.</text>
</comment>
<evidence type="ECO:0000256" key="4">
    <source>
        <dbReference type="ARBA" id="ARBA00031367"/>
    </source>
</evidence>
<gene>
    <name evidence="7" type="ORF">FHS36_002731</name>
</gene>
<name>A0A7W8F157_STREU</name>
<dbReference type="RefSeq" id="WP_102920045.1">
    <property type="nucleotide sequence ID" value="NZ_JACHJF010000007.1"/>
</dbReference>
<dbReference type="Gene3D" id="3.40.50.720">
    <property type="entry name" value="NAD(P)-binding Rossmann-like Domain"/>
    <property type="match status" value="1"/>
</dbReference>
<dbReference type="OrthoDB" id="9801785at2"/>
<protein>
    <recommendedName>
        <fullName evidence="3">UDP-glucose 4-epimerase</fullName>
    </recommendedName>
    <alternativeName>
        <fullName evidence="5">Galactowaldenase</fullName>
    </alternativeName>
    <alternativeName>
        <fullName evidence="4">UDP-galactose 4-epimerase</fullName>
    </alternativeName>
</protein>
<comment type="pathway">
    <text evidence="1">Carbohydrate metabolism; galactose metabolism.</text>
</comment>
<comment type="similarity">
    <text evidence="2">Belongs to the NAD(P)-dependent epimerase/dehydratase family.</text>
</comment>
<dbReference type="EMBL" id="JACHJF010000007">
    <property type="protein sequence ID" value="MBB5119298.1"/>
    <property type="molecule type" value="Genomic_DNA"/>
</dbReference>
<dbReference type="InterPro" id="IPR036291">
    <property type="entry name" value="NAD(P)-bd_dom_sf"/>
</dbReference>
<sequence length="263" mass="28277">MPHRPVAPRAQGGDAGGPRALSLRYFNPLGADPQLRTGLQVLQPTHAVGRMIDAHHSGQAFTITGTDWPTPDGTCVRDYVHVWDLALAHVRALRRFETVLPADGTDNHQVIILGGRKATAVRELVDTFSEATGTPLPVVETPRRPGDAVGAYSRGTRAKNLLGWEPQLTIADGIRDSLRWYEKRDTILTTDEIIAKPLVRPCGRSSPLVVVAVAWAPGGCLVAARPSMPLCRSAASGVLAAATTYCSARSLIFVVRARRVVTS</sequence>
<dbReference type="AlphaFoldDB" id="A0A7W8F157"/>
<proteinExistence type="inferred from homology"/>
<dbReference type="Pfam" id="PF01370">
    <property type="entry name" value="Epimerase"/>
    <property type="match status" value="1"/>
</dbReference>
<reference evidence="7 8" key="1">
    <citation type="submission" date="2020-08" db="EMBL/GenBank/DDBJ databases">
        <title>Genomic Encyclopedia of Type Strains, Phase III (KMG-III): the genomes of soil and plant-associated and newly described type strains.</title>
        <authorList>
            <person name="Whitman W."/>
        </authorList>
    </citation>
    <scope>NUCLEOTIDE SEQUENCE [LARGE SCALE GENOMIC DNA]</scope>
    <source>
        <strain evidence="7 8">CECT 3259</strain>
    </source>
</reference>
<organism evidence="7 8">
    <name type="scientific">Streptomyces eurocidicus</name>
    <name type="common">Streptoverticillium eurocidicus</name>
    <dbReference type="NCBI Taxonomy" id="66423"/>
    <lineage>
        <taxon>Bacteria</taxon>
        <taxon>Bacillati</taxon>
        <taxon>Actinomycetota</taxon>
        <taxon>Actinomycetes</taxon>
        <taxon>Kitasatosporales</taxon>
        <taxon>Streptomycetaceae</taxon>
        <taxon>Streptomyces</taxon>
    </lineage>
</organism>